<proteinExistence type="predicted"/>
<evidence type="ECO:0000256" key="1">
    <source>
        <dbReference type="SAM" id="MobiDB-lite"/>
    </source>
</evidence>
<sequence>MDQQCLRAQLHPPSSPTYDSHRLHLPNSTDGSCTLTQLRLSNDKAIECARHRPLESRIGPKTLHYKSTPTPTEVDPVYVERTDDFEIASAGTQCR</sequence>
<gene>
    <name evidence="2" type="ORF">THAOC_07497</name>
</gene>
<evidence type="ECO:0000313" key="3">
    <source>
        <dbReference type="Proteomes" id="UP000266841"/>
    </source>
</evidence>
<name>K0T079_THAOC</name>
<feature type="non-terminal residue" evidence="2">
    <location>
        <position position="95"/>
    </location>
</feature>
<dbReference type="EMBL" id="AGNL01007653">
    <property type="protein sequence ID" value="EJK71095.1"/>
    <property type="molecule type" value="Genomic_DNA"/>
</dbReference>
<accession>K0T079</accession>
<organism evidence="2 3">
    <name type="scientific">Thalassiosira oceanica</name>
    <name type="common">Marine diatom</name>
    <dbReference type="NCBI Taxonomy" id="159749"/>
    <lineage>
        <taxon>Eukaryota</taxon>
        <taxon>Sar</taxon>
        <taxon>Stramenopiles</taxon>
        <taxon>Ochrophyta</taxon>
        <taxon>Bacillariophyta</taxon>
        <taxon>Coscinodiscophyceae</taxon>
        <taxon>Thalassiosirophycidae</taxon>
        <taxon>Thalassiosirales</taxon>
        <taxon>Thalassiosiraceae</taxon>
        <taxon>Thalassiosira</taxon>
    </lineage>
</organism>
<keyword evidence="3" id="KW-1185">Reference proteome</keyword>
<comment type="caution">
    <text evidence="2">The sequence shown here is derived from an EMBL/GenBank/DDBJ whole genome shotgun (WGS) entry which is preliminary data.</text>
</comment>
<dbReference type="AlphaFoldDB" id="K0T079"/>
<protein>
    <submittedName>
        <fullName evidence="2">Uncharacterized protein</fullName>
    </submittedName>
</protein>
<reference evidence="2 3" key="1">
    <citation type="journal article" date="2012" name="Genome Biol.">
        <title>Genome and low-iron response of an oceanic diatom adapted to chronic iron limitation.</title>
        <authorList>
            <person name="Lommer M."/>
            <person name="Specht M."/>
            <person name="Roy A.S."/>
            <person name="Kraemer L."/>
            <person name="Andreson R."/>
            <person name="Gutowska M.A."/>
            <person name="Wolf J."/>
            <person name="Bergner S.V."/>
            <person name="Schilhabel M.B."/>
            <person name="Klostermeier U.C."/>
            <person name="Beiko R.G."/>
            <person name="Rosenstiel P."/>
            <person name="Hippler M."/>
            <person name="Laroche J."/>
        </authorList>
    </citation>
    <scope>NUCLEOTIDE SEQUENCE [LARGE SCALE GENOMIC DNA]</scope>
    <source>
        <strain evidence="2 3">CCMP1005</strain>
    </source>
</reference>
<dbReference type="Proteomes" id="UP000266841">
    <property type="component" value="Unassembled WGS sequence"/>
</dbReference>
<feature type="region of interest" description="Disordered" evidence="1">
    <location>
        <begin position="1"/>
        <end position="25"/>
    </location>
</feature>
<evidence type="ECO:0000313" key="2">
    <source>
        <dbReference type="EMBL" id="EJK71095.1"/>
    </source>
</evidence>